<organism evidence="2 3">
    <name type="scientific">Caryophanon latum</name>
    <dbReference type="NCBI Taxonomy" id="33977"/>
    <lineage>
        <taxon>Bacteria</taxon>
        <taxon>Bacillati</taxon>
        <taxon>Bacillota</taxon>
        <taxon>Bacilli</taxon>
        <taxon>Bacillales</taxon>
        <taxon>Caryophanaceae</taxon>
        <taxon>Caryophanon</taxon>
    </lineage>
</organism>
<evidence type="ECO:0000313" key="2">
    <source>
        <dbReference type="EMBL" id="OCS82246.1"/>
    </source>
</evidence>
<dbReference type="Gene3D" id="3.10.180.10">
    <property type="entry name" value="2,3-Dihydroxybiphenyl 1,2-Dioxygenase, domain 1"/>
    <property type="match status" value="2"/>
</dbReference>
<comment type="caution">
    <text evidence="2">The sequence shown here is derived from an EMBL/GenBank/DDBJ whole genome shotgun (WGS) entry which is preliminary data.</text>
</comment>
<reference evidence="2 3" key="1">
    <citation type="submission" date="2016-07" db="EMBL/GenBank/DDBJ databases">
        <title>Caryophanon latum genome sequencing.</title>
        <authorList>
            <person name="Verma A."/>
            <person name="Pal Y."/>
            <person name="Krishnamurthi S."/>
        </authorList>
    </citation>
    <scope>NUCLEOTIDE SEQUENCE [LARGE SCALE GENOMIC DNA]</scope>
    <source>
        <strain evidence="2 3">DSM 14151</strain>
    </source>
</reference>
<dbReference type="RefSeq" id="WP_066466647.1">
    <property type="nucleotide sequence ID" value="NZ_MATO01000097.1"/>
</dbReference>
<accession>A0A1C0Y522</accession>
<dbReference type="OrthoDB" id="9785698at2"/>
<sequence>MTSPFIHHVSVMNRDHKQSFQFYHKLLGLDFLLKTVNQDDLEMYHLFFGDTTGRPGTEFSVFEVKNGNDKTFGTNSLERTVFAVPSEESLTFWHERLEAAGVFTCDIEQYDGRSILRFEDQDGVQLAVMAVPQREGEAYYGRETDDIPLQHAIYGIHAFHSRVRYSAASIRSLQQLFDVEVARTFVDQQHNVTVVRLKGDTLFDQELHFIEDRHRALEVSGVGAVQHIALNATSYSHLLELEDGLLAKNMYNSGIKDREFFQSIYYREPNSLLIEIATEYTNFTKEPIDTTDFDAIPLMLPEFLEKRRGWIESKLKEQ</sequence>
<dbReference type="InterPro" id="IPR004360">
    <property type="entry name" value="Glyas_Fos-R_dOase_dom"/>
</dbReference>
<evidence type="ECO:0000313" key="3">
    <source>
        <dbReference type="Proteomes" id="UP000093482"/>
    </source>
</evidence>
<dbReference type="InterPro" id="IPR052537">
    <property type="entry name" value="Extradiol_RC_dioxygenase"/>
</dbReference>
<dbReference type="Pfam" id="PF00903">
    <property type="entry name" value="Glyoxalase"/>
    <property type="match status" value="1"/>
</dbReference>
<dbReference type="PANTHER" id="PTHR36110:SF4">
    <property type="entry name" value="RING-CLEAVING DIOXYGENASE MHQA-RELATED"/>
    <property type="match status" value="1"/>
</dbReference>
<name>A0A1C0Y522_9BACL</name>
<feature type="domain" description="VOC" evidence="1">
    <location>
        <begin position="5"/>
        <end position="131"/>
    </location>
</feature>
<keyword evidence="3" id="KW-1185">Reference proteome</keyword>
<dbReference type="Proteomes" id="UP000093482">
    <property type="component" value="Unassembled WGS sequence"/>
</dbReference>
<dbReference type="AlphaFoldDB" id="A0A1C0Y522"/>
<dbReference type="InterPro" id="IPR037523">
    <property type="entry name" value="VOC_core"/>
</dbReference>
<keyword evidence="2" id="KW-0560">Oxidoreductase</keyword>
<dbReference type="EMBL" id="MATO01000097">
    <property type="protein sequence ID" value="OCS82246.1"/>
    <property type="molecule type" value="Genomic_DNA"/>
</dbReference>
<proteinExistence type="predicted"/>
<dbReference type="SUPFAM" id="SSF54593">
    <property type="entry name" value="Glyoxalase/Bleomycin resistance protein/Dihydroxybiphenyl dioxygenase"/>
    <property type="match status" value="1"/>
</dbReference>
<dbReference type="PROSITE" id="PS51819">
    <property type="entry name" value="VOC"/>
    <property type="match status" value="1"/>
</dbReference>
<evidence type="ECO:0000259" key="1">
    <source>
        <dbReference type="PROSITE" id="PS51819"/>
    </source>
</evidence>
<protein>
    <submittedName>
        <fullName evidence="2">Ring-cleaving dioxygenase</fullName>
    </submittedName>
</protein>
<dbReference type="PANTHER" id="PTHR36110">
    <property type="entry name" value="RING-CLEAVING DIOXYGENASE MHQE-RELATED"/>
    <property type="match status" value="1"/>
</dbReference>
<gene>
    <name evidence="2" type="ORF">A6K76_16350</name>
</gene>
<dbReference type="InterPro" id="IPR029068">
    <property type="entry name" value="Glyas_Bleomycin-R_OHBP_Dase"/>
</dbReference>
<keyword evidence="2" id="KW-0223">Dioxygenase</keyword>
<dbReference type="GO" id="GO:0051213">
    <property type="term" value="F:dioxygenase activity"/>
    <property type="evidence" value="ECO:0007669"/>
    <property type="project" value="UniProtKB-KW"/>
</dbReference>